<reference evidence="2 3" key="1">
    <citation type="journal article" date="2014" name="Int. J. Syst. Evol. Microbiol.">
        <title>Complete genome sequence of Corynebacterium casei LMG S-19264T (=DSM 44701T), isolated from a smear-ripened cheese.</title>
        <authorList>
            <consortium name="US DOE Joint Genome Institute (JGI-PGF)"/>
            <person name="Walter F."/>
            <person name="Albersmeier A."/>
            <person name="Kalinowski J."/>
            <person name="Ruckert C."/>
        </authorList>
    </citation>
    <scope>NUCLEOTIDE SEQUENCE [LARGE SCALE GENOMIC DNA]</scope>
    <source>
        <strain evidence="2 3">NBRC 112289</strain>
    </source>
</reference>
<evidence type="ECO:0000313" key="3">
    <source>
        <dbReference type="Proteomes" id="UP001157160"/>
    </source>
</evidence>
<protein>
    <submittedName>
        <fullName evidence="2">Uncharacterized protein</fullName>
    </submittedName>
</protein>
<dbReference type="RefSeq" id="WP_284230615.1">
    <property type="nucleotide sequence ID" value="NZ_BSUL01000001.1"/>
</dbReference>
<gene>
    <name evidence="2" type="ORF">GCM10025874_10160</name>
</gene>
<keyword evidence="1" id="KW-0472">Membrane</keyword>
<dbReference type="Proteomes" id="UP001157160">
    <property type="component" value="Unassembled WGS sequence"/>
</dbReference>
<organism evidence="2 3">
    <name type="scientific">Arenivirga flava</name>
    <dbReference type="NCBI Taxonomy" id="1930060"/>
    <lineage>
        <taxon>Bacteria</taxon>
        <taxon>Bacillati</taxon>
        <taxon>Actinomycetota</taxon>
        <taxon>Actinomycetes</taxon>
        <taxon>Micrococcales</taxon>
        <taxon>Microbacteriaceae</taxon>
        <taxon>Arenivirga</taxon>
    </lineage>
</organism>
<feature type="transmembrane region" description="Helical" evidence="1">
    <location>
        <begin position="46"/>
        <end position="69"/>
    </location>
</feature>
<accession>A0AA37XAN3</accession>
<dbReference type="AlphaFoldDB" id="A0AA37XAN3"/>
<name>A0AA37XAN3_9MICO</name>
<keyword evidence="3" id="KW-1185">Reference proteome</keyword>
<feature type="transmembrane region" description="Helical" evidence="1">
    <location>
        <begin position="12"/>
        <end position="34"/>
    </location>
</feature>
<sequence>MAAPAARRPRPVVLVVLDLAAGAFVLLFTAVLGLSAGSVVSAFPDAWLLALCAALLIGAWAASLALYLIRAVQRRWAWYWPSLGGVAIVLVLWAGTLLQSALL</sequence>
<dbReference type="EMBL" id="BSUL01000001">
    <property type="protein sequence ID" value="GMA27763.1"/>
    <property type="molecule type" value="Genomic_DNA"/>
</dbReference>
<feature type="transmembrane region" description="Helical" evidence="1">
    <location>
        <begin position="76"/>
        <end position="98"/>
    </location>
</feature>
<evidence type="ECO:0000256" key="1">
    <source>
        <dbReference type="SAM" id="Phobius"/>
    </source>
</evidence>
<proteinExistence type="predicted"/>
<evidence type="ECO:0000313" key="2">
    <source>
        <dbReference type="EMBL" id="GMA27763.1"/>
    </source>
</evidence>
<keyword evidence="1" id="KW-0812">Transmembrane</keyword>
<keyword evidence="1" id="KW-1133">Transmembrane helix</keyword>
<comment type="caution">
    <text evidence="2">The sequence shown here is derived from an EMBL/GenBank/DDBJ whole genome shotgun (WGS) entry which is preliminary data.</text>
</comment>